<comment type="subcellular location">
    <subcellularLocation>
        <location evidence="9">Cell membrane</location>
        <topology evidence="9">Multi-pass membrane protein</topology>
    </subcellularLocation>
    <subcellularLocation>
        <location evidence="1">Membrane</location>
        <topology evidence="1">Multi-pass membrane protein</topology>
    </subcellularLocation>
</comment>
<dbReference type="OrthoDB" id="9795403at2"/>
<sequence>MLDALFVSLKVLAMAVPILVVLGGGLGWVLARCNFPGREFLAIGIQLLVVLPPSVVGFYLLSLLAGLPVLKEAGILFSFPAVVLGAVTPSLPIMVQSARAAFKSVDRTLEEAAMVLGAPFHRVFLTVTLPLARRTLAAGLAMASARALGDFGVTLMVAGNMPGVTQTLPLFIYSRVESLDFQGAHVASALLVMVGISCLWAIRALEDNHAELR</sequence>
<dbReference type="KEGG" id="tai:Taci_1602"/>
<evidence type="ECO:0000256" key="4">
    <source>
        <dbReference type="ARBA" id="ARBA00022692"/>
    </source>
</evidence>
<dbReference type="STRING" id="525903.Taci_1602"/>
<dbReference type="GO" id="GO:0005886">
    <property type="term" value="C:plasma membrane"/>
    <property type="evidence" value="ECO:0007669"/>
    <property type="project" value="UniProtKB-SubCell"/>
</dbReference>
<feature type="transmembrane region" description="Helical" evidence="9">
    <location>
        <begin position="12"/>
        <end position="31"/>
    </location>
</feature>
<keyword evidence="4 9" id="KW-0812">Transmembrane</keyword>
<evidence type="ECO:0000256" key="9">
    <source>
        <dbReference type="RuleBase" id="RU363032"/>
    </source>
</evidence>
<dbReference type="SUPFAM" id="SSF161098">
    <property type="entry name" value="MetI-like"/>
    <property type="match status" value="1"/>
</dbReference>
<accession>D1B732</accession>
<dbReference type="EnsemblBacteria" id="ACZ19823">
    <property type="protein sequence ID" value="ACZ19823"/>
    <property type="gene ID" value="Taci_1602"/>
</dbReference>
<feature type="domain" description="ABC transmembrane type-1" evidence="10">
    <location>
        <begin position="5"/>
        <end position="203"/>
    </location>
</feature>
<evidence type="ECO:0000313" key="11">
    <source>
        <dbReference type="EMBL" id="ACZ19823.1"/>
    </source>
</evidence>
<dbReference type="PROSITE" id="PS50928">
    <property type="entry name" value="ABC_TM1"/>
    <property type="match status" value="1"/>
</dbReference>
<name>D1B732_THEAS</name>
<organism evidence="11 12">
    <name type="scientific">Thermanaerovibrio acidaminovorans (strain ATCC 49978 / DSM 6589 / Su883)</name>
    <name type="common">Selenomonas acidaminovorans</name>
    <dbReference type="NCBI Taxonomy" id="525903"/>
    <lineage>
        <taxon>Bacteria</taxon>
        <taxon>Thermotogati</taxon>
        <taxon>Synergistota</taxon>
        <taxon>Synergistia</taxon>
        <taxon>Synergistales</taxon>
        <taxon>Synergistaceae</taxon>
        <taxon>Thermanaerovibrio</taxon>
    </lineage>
</organism>
<evidence type="ECO:0000256" key="3">
    <source>
        <dbReference type="ARBA" id="ARBA00022448"/>
    </source>
</evidence>
<keyword evidence="12" id="KW-1185">Reference proteome</keyword>
<evidence type="ECO:0000256" key="7">
    <source>
        <dbReference type="ARBA" id="ARBA00023136"/>
    </source>
</evidence>
<evidence type="ECO:0000313" key="12">
    <source>
        <dbReference type="Proteomes" id="UP000002030"/>
    </source>
</evidence>
<dbReference type="InterPro" id="IPR000515">
    <property type="entry name" value="MetI-like"/>
</dbReference>
<comment type="function">
    <text evidence="8">Part of the ABC transporter complex CysAWTP (TC 3.A.1.6.1) involved in sulfate/thiosulfate import. Probably responsible for the translocation of the substrate across the membrane.</text>
</comment>
<dbReference type="GO" id="GO:0015419">
    <property type="term" value="F:ABC-type sulfate transporter activity"/>
    <property type="evidence" value="ECO:0007669"/>
    <property type="project" value="InterPro"/>
</dbReference>
<feature type="transmembrane region" description="Helical" evidence="9">
    <location>
        <begin position="151"/>
        <end position="172"/>
    </location>
</feature>
<dbReference type="PANTHER" id="PTHR30406">
    <property type="entry name" value="SULFATE TRANSPORT SYSTEM PERMEASE PROTEIN"/>
    <property type="match status" value="1"/>
</dbReference>
<evidence type="ECO:0000256" key="8">
    <source>
        <dbReference type="ARBA" id="ARBA00025323"/>
    </source>
</evidence>
<evidence type="ECO:0000256" key="6">
    <source>
        <dbReference type="ARBA" id="ARBA00023032"/>
    </source>
</evidence>
<dbReference type="Pfam" id="PF00528">
    <property type="entry name" value="BPD_transp_1"/>
    <property type="match status" value="1"/>
</dbReference>
<keyword evidence="3 9" id="KW-0813">Transport</keyword>
<evidence type="ECO:0000259" key="10">
    <source>
        <dbReference type="PROSITE" id="PS50928"/>
    </source>
</evidence>
<feature type="transmembrane region" description="Helical" evidence="9">
    <location>
        <begin position="73"/>
        <end position="95"/>
    </location>
</feature>
<dbReference type="HOGENOM" id="CLU_016047_14_3_0"/>
<comment type="subunit">
    <text evidence="2">The complex is composed of two ATP-binding proteins (CysA), two transmembrane proteins (CysT and CysW) and a solute-binding protein (CysP).</text>
</comment>
<proteinExistence type="inferred from homology"/>
<dbReference type="eggNOG" id="COG4149">
    <property type="taxonomic scope" value="Bacteria"/>
</dbReference>
<keyword evidence="7 9" id="KW-0472">Membrane</keyword>
<keyword evidence="6" id="KW-0764">Sulfate transport</keyword>
<reference evidence="11 12" key="1">
    <citation type="journal article" date="2009" name="Stand. Genomic Sci.">
        <title>Complete genome sequence of Thermanaerovibrio acidaminovorans type strain (Su883).</title>
        <authorList>
            <person name="Chovatia M."/>
            <person name="Sikorski J."/>
            <person name="Schroder M."/>
            <person name="Lapidus A."/>
            <person name="Nolan M."/>
            <person name="Tice H."/>
            <person name="Glavina Del Rio T."/>
            <person name="Copeland A."/>
            <person name="Cheng J.F."/>
            <person name="Lucas S."/>
            <person name="Chen F."/>
            <person name="Bruce D."/>
            <person name="Goodwin L."/>
            <person name="Pitluck S."/>
            <person name="Ivanova N."/>
            <person name="Mavromatis K."/>
            <person name="Ovchinnikova G."/>
            <person name="Pati A."/>
            <person name="Chen A."/>
            <person name="Palaniappan K."/>
            <person name="Land M."/>
            <person name="Hauser L."/>
            <person name="Chang Y.J."/>
            <person name="Jeffries C.D."/>
            <person name="Chain P."/>
            <person name="Saunders E."/>
            <person name="Detter J.C."/>
            <person name="Brettin T."/>
            <person name="Rohde M."/>
            <person name="Goker M."/>
            <person name="Spring S."/>
            <person name="Bristow J."/>
            <person name="Markowitz V."/>
            <person name="Hugenholtz P."/>
            <person name="Kyrpides N.C."/>
            <person name="Klenk H.P."/>
            <person name="Eisen J.A."/>
        </authorList>
    </citation>
    <scope>NUCLEOTIDE SEQUENCE [LARGE SCALE GENOMIC DNA]</scope>
    <source>
        <strain evidence="12">ATCC 49978 / DSM 6589 / Su883</strain>
    </source>
</reference>
<dbReference type="InterPro" id="IPR035906">
    <property type="entry name" value="MetI-like_sf"/>
</dbReference>
<protein>
    <submittedName>
        <fullName evidence="11">Binding-protein-dependent transport systems inner membrane component</fullName>
    </submittedName>
</protein>
<keyword evidence="5 9" id="KW-1133">Transmembrane helix</keyword>
<dbReference type="InterPro" id="IPR005667">
    <property type="entry name" value="Sulph_transpt2"/>
</dbReference>
<dbReference type="PATRIC" id="fig|525903.6.peg.1598"/>
<evidence type="ECO:0000256" key="5">
    <source>
        <dbReference type="ARBA" id="ARBA00022989"/>
    </source>
</evidence>
<dbReference type="Proteomes" id="UP000002030">
    <property type="component" value="Chromosome"/>
</dbReference>
<dbReference type="PANTHER" id="PTHR30406:SF8">
    <property type="entry name" value="SULFATE TRANSPORT SYSTEM PERMEASE PROTEIN CYST"/>
    <property type="match status" value="1"/>
</dbReference>
<comment type="similarity">
    <text evidence="9">Belongs to the binding-protein-dependent transport system permease family.</text>
</comment>
<evidence type="ECO:0000256" key="1">
    <source>
        <dbReference type="ARBA" id="ARBA00004141"/>
    </source>
</evidence>
<dbReference type="Gene3D" id="1.10.3720.10">
    <property type="entry name" value="MetI-like"/>
    <property type="match status" value="1"/>
</dbReference>
<dbReference type="CDD" id="cd06261">
    <property type="entry name" value="TM_PBP2"/>
    <property type="match status" value="1"/>
</dbReference>
<evidence type="ECO:0000256" key="2">
    <source>
        <dbReference type="ARBA" id="ARBA00011779"/>
    </source>
</evidence>
<feature type="transmembrane region" description="Helical" evidence="9">
    <location>
        <begin position="40"/>
        <end position="61"/>
    </location>
</feature>
<dbReference type="AlphaFoldDB" id="D1B732"/>
<gene>
    <name evidence="11" type="ordered locus">Taci_1602</name>
</gene>
<dbReference type="EMBL" id="CP001818">
    <property type="protein sequence ID" value="ACZ19823.1"/>
    <property type="molecule type" value="Genomic_DNA"/>
</dbReference>
<feature type="transmembrane region" description="Helical" evidence="9">
    <location>
        <begin position="184"/>
        <end position="205"/>
    </location>
</feature>